<dbReference type="GO" id="GO:0006424">
    <property type="term" value="P:glutamyl-tRNA aminoacylation"/>
    <property type="evidence" value="ECO:0007669"/>
    <property type="project" value="TreeGrafter"/>
</dbReference>
<accession>A0A212R1G1</accession>
<dbReference type="PRINTS" id="PR00987">
    <property type="entry name" value="TRNASYNTHGLU"/>
</dbReference>
<keyword evidence="1 7" id="KW-0436">Ligase</keyword>
<evidence type="ECO:0000256" key="7">
    <source>
        <dbReference type="RuleBase" id="RU363037"/>
    </source>
</evidence>
<keyword evidence="6 7" id="KW-0030">Aminoacyl-tRNA synthetase</keyword>
<sequence>MICRFAPSPNGFLHLGHAYSALMNARLARRHGGTLLLRIEDIDRARSKPQFEQAIREDLAWLGLDWPRPERRQSEFFAAYRAALDQLVARGLAYPCFCTRGAIAAHFADKTGTPRDPDGSPLYPGLCRALSPRQRAERIAAGETFALRLDMARALAAVPTPPRWREFFEGETPHAMTGRPELWGDVVIGRRDTPASYHLACVHDDAAQGITDVVRGADLAPATALHALLQRLLNYPTPDYRHHRLVLDSDGGKLAKSKGSTTLRELRAAGLTRAGLLALLNERMGGDFADPRSFPAQK</sequence>
<dbReference type="NCBIfam" id="NF004315">
    <property type="entry name" value="PRK05710.1-4"/>
    <property type="match status" value="1"/>
</dbReference>
<dbReference type="InterPro" id="IPR001412">
    <property type="entry name" value="aa-tRNA-synth_I_CS"/>
</dbReference>
<evidence type="ECO:0000256" key="3">
    <source>
        <dbReference type="ARBA" id="ARBA00022741"/>
    </source>
</evidence>
<keyword evidence="4" id="KW-0862">Zinc</keyword>
<protein>
    <submittedName>
        <fullName evidence="9">Glutamyl-Q tRNA(Asp) synthetase</fullName>
    </submittedName>
</protein>
<evidence type="ECO:0000313" key="9">
    <source>
        <dbReference type="EMBL" id="SNB65670.1"/>
    </source>
</evidence>
<keyword evidence="5 7" id="KW-0067">ATP-binding</keyword>
<gene>
    <name evidence="9" type="ORF">SAMN06265338_102281</name>
</gene>
<dbReference type="PROSITE" id="PS00178">
    <property type="entry name" value="AA_TRNA_LIGASE_I"/>
    <property type="match status" value="1"/>
</dbReference>
<feature type="domain" description="Glutamyl/glutaminyl-tRNA synthetase class Ib catalytic" evidence="8">
    <location>
        <begin position="3"/>
        <end position="281"/>
    </location>
</feature>
<evidence type="ECO:0000256" key="1">
    <source>
        <dbReference type="ARBA" id="ARBA00022598"/>
    </source>
</evidence>
<evidence type="ECO:0000256" key="5">
    <source>
        <dbReference type="ARBA" id="ARBA00022840"/>
    </source>
</evidence>
<organism evidence="9 10">
    <name type="scientific">Rhodoblastus acidophilus</name>
    <name type="common">Rhodopseudomonas acidophila</name>
    <dbReference type="NCBI Taxonomy" id="1074"/>
    <lineage>
        <taxon>Bacteria</taxon>
        <taxon>Pseudomonadati</taxon>
        <taxon>Pseudomonadota</taxon>
        <taxon>Alphaproteobacteria</taxon>
        <taxon>Hyphomicrobiales</taxon>
        <taxon>Rhodoblastaceae</taxon>
        <taxon>Rhodoblastus</taxon>
    </lineage>
</organism>
<dbReference type="Pfam" id="PF00749">
    <property type="entry name" value="tRNA-synt_1c"/>
    <property type="match status" value="1"/>
</dbReference>
<dbReference type="GO" id="GO:0004818">
    <property type="term" value="F:glutamate-tRNA ligase activity"/>
    <property type="evidence" value="ECO:0007669"/>
    <property type="project" value="TreeGrafter"/>
</dbReference>
<comment type="similarity">
    <text evidence="7">Belongs to the class-I aminoacyl-tRNA synthetase family.</text>
</comment>
<dbReference type="PANTHER" id="PTHR43311:SF1">
    <property type="entry name" value="GLUTAMYL-Q TRNA(ASP) SYNTHETASE"/>
    <property type="match status" value="1"/>
</dbReference>
<evidence type="ECO:0000256" key="2">
    <source>
        <dbReference type="ARBA" id="ARBA00022723"/>
    </source>
</evidence>
<evidence type="ECO:0000256" key="6">
    <source>
        <dbReference type="ARBA" id="ARBA00023146"/>
    </source>
</evidence>
<dbReference type="GO" id="GO:0005829">
    <property type="term" value="C:cytosol"/>
    <property type="evidence" value="ECO:0007669"/>
    <property type="project" value="TreeGrafter"/>
</dbReference>
<dbReference type="InterPro" id="IPR049940">
    <property type="entry name" value="GluQ/Sye"/>
</dbReference>
<name>A0A212R1G1_RHOAC</name>
<evidence type="ECO:0000256" key="4">
    <source>
        <dbReference type="ARBA" id="ARBA00022833"/>
    </source>
</evidence>
<dbReference type="Gene3D" id="3.40.50.620">
    <property type="entry name" value="HUPs"/>
    <property type="match status" value="1"/>
</dbReference>
<keyword evidence="2" id="KW-0479">Metal-binding</keyword>
<dbReference type="InterPro" id="IPR014729">
    <property type="entry name" value="Rossmann-like_a/b/a_fold"/>
</dbReference>
<dbReference type="SUPFAM" id="SSF52374">
    <property type="entry name" value="Nucleotidylyl transferase"/>
    <property type="match status" value="1"/>
</dbReference>
<evidence type="ECO:0000313" key="10">
    <source>
        <dbReference type="Proteomes" id="UP000198418"/>
    </source>
</evidence>
<dbReference type="InterPro" id="IPR020058">
    <property type="entry name" value="Glu/Gln-tRNA-synth_Ib_cat-dom"/>
</dbReference>
<keyword evidence="3 7" id="KW-0547">Nucleotide-binding</keyword>
<keyword evidence="7" id="KW-0648">Protein biosynthesis</keyword>
<keyword evidence="10" id="KW-1185">Reference proteome</keyword>
<dbReference type="PANTHER" id="PTHR43311">
    <property type="entry name" value="GLUTAMATE--TRNA LIGASE"/>
    <property type="match status" value="1"/>
</dbReference>
<dbReference type="Proteomes" id="UP000198418">
    <property type="component" value="Unassembled WGS sequence"/>
</dbReference>
<dbReference type="EMBL" id="FYDG01000002">
    <property type="protein sequence ID" value="SNB65670.1"/>
    <property type="molecule type" value="Genomic_DNA"/>
</dbReference>
<dbReference type="InterPro" id="IPR000924">
    <property type="entry name" value="Glu/Gln-tRNA-synth"/>
</dbReference>
<dbReference type="AlphaFoldDB" id="A0A212R1G1"/>
<reference evidence="10" key="1">
    <citation type="submission" date="2017-06" db="EMBL/GenBank/DDBJ databases">
        <authorList>
            <person name="Varghese N."/>
            <person name="Submissions S."/>
        </authorList>
    </citation>
    <scope>NUCLEOTIDE SEQUENCE [LARGE SCALE GENOMIC DNA]</scope>
    <source>
        <strain evidence="10">DSM 137</strain>
    </source>
</reference>
<evidence type="ECO:0000259" key="8">
    <source>
        <dbReference type="Pfam" id="PF00749"/>
    </source>
</evidence>
<proteinExistence type="inferred from homology"/>
<dbReference type="GO" id="GO:0005524">
    <property type="term" value="F:ATP binding"/>
    <property type="evidence" value="ECO:0007669"/>
    <property type="project" value="UniProtKB-KW"/>
</dbReference>